<reference evidence="1 2" key="1">
    <citation type="journal article" date="2016" name="Nat. Commun.">
        <title>Ectomycorrhizal ecology is imprinted in the genome of the dominant symbiotic fungus Cenococcum geophilum.</title>
        <authorList>
            <consortium name="DOE Joint Genome Institute"/>
            <person name="Peter M."/>
            <person name="Kohler A."/>
            <person name="Ohm R.A."/>
            <person name="Kuo A."/>
            <person name="Krutzmann J."/>
            <person name="Morin E."/>
            <person name="Arend M."/>
            <person name="Barry K.W."/>
            <person name="Binder M."/>
            <person name="Choi C."/>
            <person name="Clum A."/>
            <person name="Copeland A."/>
            <person name="Grisel N."/>
            <person name="Haridas S."/>
            <person name="Kipfer T."/>
            <person name="LaButti K."/>
            <person name="Lindquist E."/>
            <person name="Lipzen A."/>
            <person name="Maire R."/>
            <person name="Meier B."/>
            <person name="Mihaltcheva S."/>
            <person name="Molinier V."/>
            <person name="Murat C."/>
            <person name="Poggeler S."/>
            <person name="Quandt C.A."/>
            <person name="Sperisen C."/>
            <person name="Tritt A."/>
            <person name="Tisserant E."/>
            <person name="Crous P.W."/>
            <person name="Henrissat B."/>
            <person name="Nehls U."/>
            <person name="Egli S."/>
            <person name="Spatafora J.W."/>
            <person name="Grigoriev I.V."/>
            <person name="Martin F.M."/>
        </authorList>
    </citation>
    <scope>NUCLEOTIDE SEQUENCE [LARGE SCALE GENOMIC DNA]</scope>
    <source>
        <strain evidence="1 2">CBS 207.34</strain>
    </source>
</reference>
<dbReference type="OrthoDB" id="2544694at2759"/>
<keyword evidence="2" id="KW-1185">Reference proteome</keyword>
<dbReference type="Gene3D" id="2.40.160.20">
    <property type="match status" value="1"/>
</dbReference>
<dbReference type="Proteomes" id="UP000250140">
    <property type="component" value="Unassembled WGS sequence"/>
</dbReference>
<proteinExistence type="predicted"/>
<dbReference type="AlphaFoldDB" id="A0A8E2F8E9"/>
<dbReference type="Pfam" id="PF11578">
    <property type="entry name" value="DUF3237"/>
    <property type="match status" value="1"/>
</dbReference>
<accession>A0A8E2F8E9</accession>
<protein>
    <submittedName>
        <fullName evidence="1">Uncharacterized protein</fullName>
    </submittedName>
</protein>
<sequence>MSGFPSLQPAMTIRVEIDAPLQIGGATGTPLAIVPMTSGTVKTEPGFEPALDAELHGVGYDYIHSDASGENMRLDVRSQVKNKDGTLFAMYYKGTVALTAGVKALLTGDPNAGTTPYGDSFTTFNFETGNPAYKALENGTYVSAGHFVKEPGQEKIIVEYKVSKVIKG</sequence>
<dbReference type="EMBL" id="KV748876">
    <property type="protein sequence ID" value="OCL12445.1"/>
    <property type="molecule type" value="Genomic_DNA"/>
</dbReference>
<evidence type="ECO:0000313" key="1">
    <source>
        <dbReference type="EMBL" id="OCL12445.1"/>
    </source>
</evidence>
<name>A0A8E2F8E9_9PEZI</name>
<evidence type="ECO:0000313" key="2">
    <source>
        <dbReference type="Proteomes" id="UP000250140"/>
    </source>
</evidence>
<gene>
    <name evidence="1" type="ORF">AOQ84DRAFT_352537</name>
</gene>
<organism evidence="1 2">
    <name type="scientific">Glonium stellatum</name>
    <dbReference type="NCBI Taxonomy" id="574774"/>
    <lineage>
        <taxon>Eukaryota</taxon>
        <taxon>Fungi</taxon>
        <taxon>Dikarya</taxon>
        <taxon>Ascomycota</taxon>
        <taxon>Pezizomycotina</taxon>
        <taxon>Dothideomycetes</taxon>
        <taxon>Pleosporomycetidae</taxon>
        <taxon>Gloniales</taxon>
        <taxon>Gloniaceae</taxon>
        <taxon>Glonium</taxon>
    </lineage>
</organism>